<sequence length="882" mass="93942">MNPLIAQNALQAAALLIQSAVGAAGQRLLEQLAPPATELCKRLPRMEVGRAQMDWQINVGGFNLQFSQTLRDTINSESRPLNSTRSLASTTFEALSLVDDHSEDERVTAHRLSSEIEQDCEWELRELDSLVGSLLAFGRPDHERNPLRPEIIGRALFRAMDVASRDADVRRLLLRELGHTLSPLMRPCYRAIIDDLKARGVEPVDLALRTVEGPGNDLARDSVRGGGYMATGSGAVTGSGYQSSARDTAQALHALSSIFGIAVPSMGGGGSAEPPASGHRPLSGGGGAGGGYGGGQPGGASSHSGFDARGHGGAGMGGVASDAQVVDVIRRLAALGSLAADTGLGLPHSTSSRATLGFGTAGGHGVGSMAGAAQGFGLPAASHGGAGLSMPAQLGSGMGGGNAGLPGLMAVNMIRAHREELIRASSGTLDQLVIDVVATMFDQVLSDSKVAPQMARQIARLQMPVLRAALKDVGFFSSRKHPVRRFVNRIATLAAAYEDFDEGPGKVFLERVRELVQQIVEGDFDQMELYESKLQALETLLAEQSSKDAGPHAAAAQLLDDRETELRIQQRYMRELQQRLTGLPAPEFLRNFLAQVWSQVVVLVNGPKGNPELATRIERVASELVLSVQPKGEPALRRAFLLKLPQLMKDLNEGMALIRWPEEAKKDFYAKLLPTHAESLKQAPSAPSAIEALQQQLEALAAVPIPKPQDLAAVQPGVAATDLPPPEAHAAPLAFSAEEAQQVGLVEESAVDWTGEVDIDLGEPGSPGSAEIDIVLDGPLAEGAPPTHGVGLMEHLQTGIAYRMHLNGSWQRVRLSWASPGRAFFVFTHGKANQKTISMTARMLARMCETERFRAYEQAELIERATMRARRQLAQIGAPTTR</sequence>
<dbReference type="Pfam" id="PF07793">
    <property type="entry name" value="DUF1631"/>
    <property type="match status" value="2"/>
</dbReference>
<accession>A0A4Q7VGS5</accession>
<dbReference type="EMBL" id="SHKP01000007">
    <property type="protein sequence ID" value="RZT95168.1"/>
    <property type="molecule type" value="Genomic_DNA"/>
</dbReference>
<feature type="coiled-coil region" evidence="1">
    <location>
        <begin position="527"/>
        <end position="579"/>
    </location>
</feature>
<comment type="caution">
    <text evidence="3">The sequence shown here is derived from an EMBL/GenBank/DDBJ whole genome shotgun (WGS) entry which is preliminary data.</text>
</comment>
<dbReference type="Proteomes" id="UP000293671">
    <property type="component" value="Unassembled WGS sequence"/>
</dbReference>
<reference evidence="3 4" key="1">
    <citation type="submission" date="2019-02" db="EMBL/GenBank/DDBJ databases">
        <title>Genomic Encyclopedia of Type Strains, Phase IV (KMG-IV): sequencing the most valuable type-strain genomes for metagenomic binning, comparative biology and taxonomic classification.</title>
        <authorList>
            <person name="Goeker M."/>
        </authorList>
    </citation>
    <scope>NUCLEOTIDE SEQUENCE [LARGE SCALE GENOMIC DNA]</scope>
    <source>
        <strain evidence="3 4">DSM 19570</strain>
    </source>
</reference>
<dbReference type="AlphaFoldDB" id="A0A4Q7VGS5"/>
<organism evidence="3 4">
    <name type="scientific">Rivibacter subsaxonicus</name>
    <dbReference type="NCBI Taxonomy" id="457575"/>
    <lineage>
        <taxon>Bacteria</taxon>
        <taxon>Pseudomonadati</taxon>
        <taxon>Pseudomonadota</taxon>
        <taxon>Betaproteobacteria</taxon>
        <taxon>Burkholderiales</taxon>
        <taxon>Rivibacter</taxon>
    </lineage>
</organism>
<evidence type="ECO:0000256" key="2">
    <source>
        <dbReference type="SAM" id="MobiDB-lite"/>
    </source>
</evidence>
<dbReference type="RefSeq" id="WP_130433354.1">
    <property type="nucleotide sequence ID" value="NZ_SHKP01000007.1"/>
</dbReference>
<feature type="compositionally biased region" description="Low complexity" evidence="2">
    <location>
        <begin position="272"/>
        <end position="282"/>
    </location>
</feature>
<feature type="region of interest" description="Disordered" evidence="2">
    <location>
        <begin position="267"/>
        <end position="309"/>
    </location>
</feature>
<dbReference type="OrthoDB" id="6188167at2"/>
<dbReference type="InterPro" id="IPR012434">
    <property type="entry name" value="DUF1631"/>
</dbReference>
<protein>
    <submittedName>
        <fullName evidence="3">Uncharacterized protein DUF1631</fullName>
    </submittedName>
</protein>
<name>A0A4Q7VGS5_9BURK</name>
<evidence type="ECO:0000313" key="4">
    <source>
        <dbReference type="Proteomes" id="UP000293671"/>
    </source>
</evidence>
<feature type="compositionally biased region" description="Gly residues" evidence="2">
    <location>
        <begin position="283"/>
        <end position="298"/>
    </location>
</feature>
<evidence type="ECO:0000256" key="1">
    <source>
        <dbReference type="SAM" id="Coils"/>
    </source>
</evidence>
<gene>
    <name evidence="3" type="ORF">EV670_2917</name>
</gene>
<proteinExistence type="predicted"/>
<keyword evidence="4" id="KW-1185">Reference proteome</keyword>
<evidence type="ECO:0000313" key="3">
    <source>
        <dbReference type="EMBL" id="RZT95168.1"/>
    </source>
</evidence>
<keyword evidence="1" id="KW-0175">Coiled coil</keyword>